<evidence type="ECO:0000259" key="1">
    <source>
        <dbReference type="Pfam" id="PF20653"/>
    </source>
</evidence>
<dbReference type="Proteomes" id="UP000030755">
    <property type="component" value="Unassembled WGS sequence"/>
</dbReference>
<accession>A0A075ARM9</accession>
<gene>
    <name evidence="2" type="ORF">O9G_004621</name>
</gene>
<dbReference type="STRING" id="988480.A0A075ARM9"/>
<organism evidence="2 3">
    <name type="scientific">Rozella allomycis (strain CSF55)</name>
    <dbReference type="NCBI Taxonomy" id="988480"/>
    <lineage>
        <taxon>Eukaryota</taxon>
        <taxon>Fungi</taxon>
        <taxon>Fungi incertae sedis</taxon>
        <taxon>Cryptomycota</taxon>
        <taxon>Cryptomycota incertae sedis</taxon>
        <taxon>Rozella</taxon>
    </lineage>
</organism>
<evidence type="ECO:0000313" key="3">
    <source>
        <dbReference type="Proteomes" id="UP000030755"/>
    </source>
</evidence>
<dbReference type="HOGENOM" id="CLU_392390_0_0_1"/>
<dbReference type="SMART" id="SM01087">
    <property type="entry name" value="COG6"/>
    <property type="match status" value="1"/>
</dbReference>
<protein>
    <recommendedName>
        <fullName evidence="1">Conserved Oligomeric Golgi complex subunit 6 C-terminal domain-containing protein</fullName>
    </recommendedName>
</protein>
<proteinExistence type="predicted"/>
<feature type="domain" description="Conserved Oligomeric Golgi complex subunit 6 C-terminal" evidence="1">
    <location>
        <begin position="172"/>
        <end position="491"/>
    </location>
</feature>
<sequence>MDSDALTKSIARILKTPVTFSDEQSECLESMSSRFNFKNTSSRKTLADQMHANRFEMQEKFMEEYQKIIDEILCLEKAAIEVTNEITMLNETWCDMEEEAKEWMETTEIKLKERKIKEDQLKDVMEWSNQLSFDASHQESMEKFDVNTLTVFKLIMDKQESKNFDTIKQVLQGYQDKIIELAYNWLAGEIYKICRSLNPSVPALVKDAFEILKSREILLRSSLDSYNKFRSENIPVEFINKIEEKRILPDQQFINEILALLNQSVIREKDVLLEMIGDESLIETYLSEICKSYSDNVIDRILPDLNLDIIPAVKLSTIFLQFIEQYKEILAENTSLIGILAEYFEFNKKKIEFLLKEEGRNLSSKTILADASFSPPEEIKEITNMMNSIFFTYQPYTLNSLADNEFMHSIFDICFDPLMQAVINTASRLGKIEQNILVINSLDYIYSTLISFNFLHTRLGKVKELIELYLVGMKKDIEKSILNTNELVELIINKEYVKYAILKRHALARQWGLLRRASKIQIDGRIRASVAGRLGWLFAEHGESSIDLKHLRASKQMDGRVIVQPRAMRLCGVEDKEEGIEECGQGGVDWLIADELIRLSCFSANDEQWIEELNSPETVECYIDEDICEEENNHEREYENYETEIVSPTKKLRFSRFVSVGYSYSSEEYDREACEMAQLTSIERYEFYQYKREINSPVVFNNQ</sequence>
<evidence type="ECO:0000313" key="2">
    <source>
        <dbReference type="EMBL" id="EPZ32941.1"/>
    </source>
</evidence>
<reference evidence="2 3" key="1">
    <citation type="journal article" date="2013" name="Curr. Biol.">
        <title>Shared signatures of parasitism and phylogenomics unite Cryptomycota and microsporidia.</title>
        <authorList>
            <person name="James T.Y."/>
            <person name="Pelin A."/>
            <person name="Bonen L."/>
            <person name="Ahrendt S."/>
            <person name="Sain D."/>
            <person name="Corradi N."/>
            <person name="Stajich J.E."/>
        </authorList>
    </citation>
    <scope>NUCLEOTIDE SEQUENCE [LARGE SCALE GENOMIC DNA]</scope>
    <source>
        <strain evidence="2 3">CSF55</strain>
    </source>
</reference>
<dbReference type="PANTHER" id="PTHR21506:SF0">
    <property type="entry name" value="CONSERVED OLIGOMERIC GOLGI COMPLEX SUBUNIT 6"/>
    <property type="match status" value="1"/>
</dbReference>
<keyword evidence="3" id="KW-1185">Reference proteome</keyword>
<dbReference type="InterPro" id="IPR048369">
    <property type="entry name" value="COG6_C"/>
</dbReference>
<dbReference type="GO" id="GO:0006891">
    <property type="term" value="P:intra-Golgi vesicle-mediated transport"/>
    <property type="evidence" value="ECO:0007669"/>
    <property type="project" value="InterPro"/>
</dbReference>
<dbReference type="Pfam" id="PF20653">
    <property type="entry name" value="COG6_C"/>
    <property type="match status" value="1"/>
</dbReference>
<dbReference type="EMBL" id="KE561095">
    <property type="protein sequence ID" value="EPZ32941.1"/>
    <property type="molecule type" value="Genomic_DNA"/>
</dbReference>
<dbReference type="GO" id="GO:0017119">
    <property type="term" value="C:Golgi transport complex"/>
    <property type="evidence" value="ECO:0007669"/>
    <property type="project" value="InterPro"/>
</dbReference>
<name>A0A075ARM9_ROZAC</name>
<dbReference type="OrthoDB" id="272987at2759"/>
<dbReference type="PANTHER" id="PTHR21506">
    <property type="entry name" value="COMPONENT OF OLIGOMERIC GOLGI COMPLEX 6"/>
    <property type="match status" value="1"/>
</dbReference>
<dbReference type="InterPro" id="IPR010490">
    <property type="entry name" value="COG6"/>
</dbReference>
<dbReference type="AlphaFoldDB" id="A0A075ARM9"/>